<evidence type="ECO:0000256" key="1">
    <source>
        <dbReference type="SAM" id="SignalP"/>
    </source>
</evidence>
<evidence type="ECO:0000313" key="3">
    <source>
        <dbReference type="EMBL" id="SIT26585.1"/>
    </source>
</evidence>
<dbReference type="Pfam" id="PF14321">
    <property type="entry name" value="DUF4382"/>
    <property type="match status" value="1"/>
</dbReference>
<organism evidence="3 4">
    <name type="scientific">Filimonas lacunae</name>
    <dbReference type="NCBI Taxonomy" id="477680"/>
    <lineage>
        <taxon>Bacteria</taxon>
        <taxon>Pseudomonadati</taxon>
        <taxon>Bacteroidota</taxon>
        <taxon>Chitinophagia</taxon>
        <taxon>Chitinophagales</taxon>
        <taxon>Chitinophagaceae</taxon>
        <taxon>Filimonas</taxon>
    </lineage>
</organism>
<accession>A0A1N7QUL5</accession>
<evidence type="ECO:0000313" key="4">
    <source>
        <dbReference type="Proteomes" id="UP000186917"/>
    </source>
</evidence>
<protein>
    <submittedName>
        <fullName evidence="3">Carboxypeptidase regulatory-like domain-containing protein</fullName>
    </submittedName>
</protein>
<dbReference type="OrthoDB" id="2111471at2"/>
<dbReference type="Proteomes" id="UP000186917">
    <property type="component" value="Unassembled WGS sequence"/>
</dbReference>
<feature type="signal peptide" evidence="1">
    <location>
        <begin position="1"/>
        <end position="17"/>
    </location>
</feature>
<name>A0A1N7QUL5_9BACT</name>
<feature type="domain" description="DUF4382" evidence="2">
    <location>
        <begin position="41"/>
        <end position="198"/>
    </location>
</feature>
<feature type="chain" id="PRO_5013292318" evidence="1">
    <location>
        <begin position="18"/>
        <end position="288"/>
    </location>
</feature>
<gene>
    <name evidence="3" type="ORF">SAMN05421788_10711</name>
</gene>
<reference evidence="4" key="1">
    <citation type="submission" date="2017-01" db="EMBL/GenBank/DDBJ databases">
        <authorList>
            <person name="Varghese N."/>
            <person name="Submissions S."/>
        </authorList>
    </citation>
    <scope>NUCLEOTIDE SEQUENCE [LARGE SCALE GENOMIC DNA]</scope>
    <source>
        <strain evidence="4">DSM 21054</strain>
    </source>
</reference>
<keyword evidence="3" id="KW-0378">Hydrolase</keyword>
<keyword evidence="3" id="KW-0121">Carboxypeptidase</keyword>
<keyword evidence="1" id="KW-0732">Signal</keyword>
<dbReference type="AlphaFoldDB" id="A0A1N7QUL5"/>
<dbReference type="RefSeq" id="WP_084206363.1">
    <property type="nucleotide sequence ID" value="NZ_AP017422.1"/>
</dbReference>
<dbReference type="GO" id="GO:0004180">
    <property type="term" value="F:carboxypeptidase activity"/>
    <property type="evidence" value="ECO:0007669"/>
    <property type="project" value="UniProtKB-KW"/>
</dbReference>
<evidence type="ECO:0000259" key="2">
    <source>
        <dbReference type="Pfam" id="PF14321"/>
    </source>
</evidence>
<dbReference type="InterPro" id="IPR025491">
    <property type="entry name" value="DUF4382"/>
</dbReference>
<keyword evidence="4" id="KW-1185">Reference proteome</keyword>
<proteinExistence type="predicted"/>
<dbReference type="STRING" id="477680.SAMN05421788_10711"/>
<sequence>MNMKHLMMGAIATAASATMLFVACNKENSSSDGVVPQGKQSVSLFLTDAPGYFDNVYIDIQSVQVLVDTCDKSDDDRPGWGNGDKDSCKVWEDLQIRAGVYDLLQLRNGIDTLLASGVISEGKVRQIKIEIGNRNSLVKDSITYPLNLPGDKTSLTIVLKLKGNECERYAKGKSRLWLDFDVQKSIFQLRNNAFYLNPVIRWFIENTTASLQGSVKPQEAYAVISVYNGTDTAYALPGRNGEFKVRGLTAGTYSVFVNASNGYQDTTINSVVLGAGDNKKLNAIQLHK</sequence>
<dbReference type="PROSITE" id="PS51257">
    <property type="entry name" value="PROKAR_LIPOPROTEIN"/>
    <property type="match status" value="1"/>
</dbReference>
<dbReference type="Gene3D" id="2.60.40.1120">
    <property type="entry name" value="Carboxypeptidase-like, regulatory domain"/>
    <property type="match status" value="1"/>
</dbReference>
<dbReference type="EMBL" id="FTOR01000007">
    <property type="protein sequence ID" value="SIT26585.1"/>
    <property type="molecule type" value="Genomic_DNA"/>
</dbReference>
<keyword evidence="3" id="KW-0645">Protease</keyword>